<accession>A0ABV6CZ22</accession>
<dbReference type="InterPro" id="IPR001011">
    <property type="entry name" value="Acid_Pase_classA_bac"/>
</dbReference>
<dbReference type="SUPFAM" id="SSF48317">
    <property type="entry name" value="Acid phosphatase/Vanadium-dependent haloperoxidase"/>
    <property type="match status" value="1"/>
</dbReference>
<reference evidence="3 4" key="1">
    <citation type="submission" date="2024-09" db="EMBL/GenBank/DDBJ databases">
        <authorList>
            <person name="Sun Q."/>
            <person name="Mori K."/>
        </authorList>
    </citation>
    <scope>NUCLEOTIDE SEQUENCE [LARGE SCALE GENOMIC DNA]</scope>
    <source>
        <strain evidence="3 4">CCM 7706</strain>
    </source>
</reference>
<dbReference type="PRINTS" id="PR00483">
    <property type="entry name" value="BACPHPHTASE"/>
</dbReference>
<dbReference type="Gene3D" id="1.20.144.10">
    <property type="entry name" value="Phosphatidic acid phosphatase type 2/haloperoxidase"/>
    <property type="match status" value="1"/>
</dbReference>
<organism evidence="3 4">
    <name type="scientific">Novosphingobium soli</name>
    <dbReference type="NCBI Taxonomy" id="574956"/>
    <lineage>
        <taxon>Bacteria</taxon>
        <taxon>Pseudomonadati</taxon>
        <taxon>Pseudomonadota</taxon>
        <taxon>Alphaproteobacteria</taxon>
        <taxon>Sphingomonadales</taxon>
        <taxon>Sphingomonadaceae</taxon>
        <taxon>Novosphingobium</taxon>
    </lineage>
</organism>
<evidence type="ECO:0000256" key="1">
    <source>
        <dbReference type="SAM" id="MobiDB-lite"/>
    </source>
</evidence>
<dbReference type="SMART" id="SM00014">
    <property type="entry name" value="acidPPc"/>
    <property type="match status" value="1"/>
</dbReference>
<name>A0ABV6CZ22_9SPHN</name>
<protein>
    <submittedName>
        <fullName evidence="3">Phosphatase PAP2 family protein</fullName>
    </submittedName>
</protein>
<dbReference type="InterPro" id="IPR000326">
    <property type="entry name" value="PAP2/HPO"/>
</dbReference>
<evidence type="ECO:0000313" key="4">
    <source>
        <dbReference type="Proteomes" id="UP001589798"/>
    </source>
</evidence>
<proteinExistence type="predicted"/>
<dbReference type="CDD" id="cd03397">
    <property type="entry name" value="PAP2_acid_phosphatase"/>
    <property type="match status" value="1"/>
</dbReference>
<comment type="caution">
    <text evidence="3">The sequence shown here is derived from an EMBL/GenBank/DDBJ whole genome shotgun (WGS) entry which is preliminary data.</text>
</comment>
<evidence type="ECO:0000259" key="2">
    <source>
        <dbReference type="SMART" id="SM00014"/>
    </source>
</evidence>
<feature type="domain" description="Phosphatidic acid phosphatase type 2/haloperoxidase" evidence="2">
    <location>
        <begin position="159"/>
        <end position="273"/>
    </location>
</feature>
<dbReference type="RefSeq" id="WP_379488362.1">
    <property type="nucleotide sequence ID" value="NZ_JBHLWK010000018.1"/>
</dbReference>
<dbReference type="Proteomes" id="UP001589798">
    <property type="component" value="Unassembled WGS sequence"/>
</dbReference>
<evidence type="ECO:0000313" key="3">
    <source>
        <dbReference type="EMBL" id="MFC0205632.1"/>
    </source>
</evidence>
<feature type="region of interest" description="Disordered" evidence="1">
    <location>
        <begin position="58"/>
        <end position="106"/>
    </location>
</feature>
<sequence length="313" mass="32779">MPDGQPDILATAHRPAFRRTAHERHRRGRLTMGLRGASILAVAGLAATSGAIALGPAGASAPPPTAAAAAPEMKLPPGIPQGYLAPEQRPDSLALLPPPPAPGSAAFAGDEEARAAMARLADSPRFTRAASDADLQPAHSLQTFACALGVRPDPERTPTLYRLLGKSMVDIGLSTYKAKTHYQRVRPFVAHASATCLPQQEAALRSDGSYPSGHSAVGWGWALILAELAPARADAVLQRGRDFGESRMVCNVHWASDVDAGRVIASATVARLHAEPTFRADLDKARAEMAGFAADLAPSAEACRAEAAELSMR</sequence>
<dbReference type="EMBL" id="JBHLWK010000018">
    <property type="protein sequence ID" value="MFC0205632.1"/>
    <property type="molecule type" value="Genomic_DNA"/>
</dbReference>
<keyword evidence="4" id="KW-1185">Reference proteome</keyword>
<dbReference type="Pfam" id="PF01569">
    <property type="entry name" value="PAP2"/>
    <property type="match status" value="1"/>
</dbReference>
<dbReference type="InterPro" id="IPR036938">
    <property type="entry name" value="PAP2/HPO_sf"/>
</dbReference>
<feature type="compositionally biased region" description="Low complexity" evidence="1">
    <location>
        <begin position="58"/>
        <end position="71"/>
    </location>
</feature>
<gene>
    <name evidence="3" type="ORF">ACFFJC_15305</name>
</gene>